<dbReference type="SMART" id="SM00194">
    <property type="entry name" value="PTPc"/>
    <property type="match status" value="1"/>
</dbReference>
<dbReference type="GO" id="GO:0004725">
    <property type="term" value="F:protein tyrosine phosphatase activity"/>
    <property type="evidence" value="ECO:0007669"/>
    <property type="project" value="InterPro"/>
</dbReference>
<evidence type="ECO:0000256" key="1">
    <source>
        <dbReference type="ARBA" id="ARBA00009649"/>
    </source>
</evidence>
<feature type="domain" description="Tyrosine specific protein phosphatases" evidence="4">
    <location>
        <begin position="794"/>
        <end position="840"/>
    </location>
</feature>
<gene>
    <name evidence="5" type="ORF">O181_019037</name>
</gene>
<dbReference type="PRINTS" id="PR00700">
    <property type="entry name" value="PRTYPHPHTASE"/>
</dbReference>
<dbReference type="Proteomes" id="UP000765509">
    <property type="component" value="Unassembled WGS sequence"/>
</dbReference>
<dbReference type="Pfam" id="PF00102">
    <property type="entry name" value="Y_phosphatase"/>
    <property type="match status" value="1"/>
</dbReference>
<feature type="compositionally biased region" description="Polar residues" evidence="2">
    <location>
        <begin position="42"/>
        <end position="56"/>
    </location>
</feature>
<comment type="caution">
    <text evidence="5">The sequence shown here is derived from an EMBL/GenBank/DDBJ whole genome shotgun (WGS) entry which is preliminary data.</text>
</comment>
<proteinExistence type="inferred from homology"/>
<dbReference type="SUPFAM" id="SSF52799">
    <property type="entry name" value="(Phosphotyrosine protein) phosphatases II"/>
    <property type="match status" value="1"/>
</dbReference>
<dbReference type="PROSITE" id="PS50055">
    <property type="entry name" value="TYR_PHOSPHATASE_PTP"/>
    <property type="match status" value="1"/>
</dbReference>
<evidence type="ECO:0000259" key="4">
    <source>
        <dbReference type="PROSITE" id="PS50056"/>
    </source>
</evidence>
<dbReference type="OrthoDB" id="6058203at2759"/>
<comment type="similarity">
    <text evidence="1">Belongs to the protein-tyrosine phosphatase family. Non-receptor class subfamily.</text>
</comment>
<dbReference type="AlphaFoldDB" id="A0A9Q3GU17"/>
<dbReference type="InterPro" id="IPR050348">
    <property type="entry name" value="Protein-Tyr_Phosphatase"/>
</dbReference>
<sequence length="999" mass="110797">MTSSSPSSSSSSSSSKSKSITISINSNTSNETNNNKINQTSSDSISTNPPSILNESLKSHPSSQNLISSSISSTSTISNNTNNAITPPSSPPPLTHSNFSSHNHLIQSNQNESSSSPILTLNISNTNKTKFISTNNFSASSNLSNFPSIHPNRLFHLIKFLPHSILILDIRSLSSFKLCHLSQSVGLNLPTTLLKRPLYTLDKIQESLETLQDRSSFARFKTSLPNSLLPSDSNERLKHIVVLDHDSRLVTPTHSLSLVLKKFESVGFLGQLLWLCGGFEGLLSERGHDPELLSILESSNETQTNNHLSSKDNQTKSLRMSLSMPPALTDSPPKSNLCLSSSHHRQSSEVSWRTVEKSSNGLGSGHSEQPAMTFNLLTSSHLPSTPAAFQSPNFTLKPDQMRKYSLNFKSKNPLNPPNRFSLPSRPSSGLVNPFFDNIRQLNERLSLKGSLDNLSPVQLPTLSNPSQDLTRLPPFLRRLLQDPPHARAQRLAHEFHDLEMAEQRRLQDVMQWETSRGTSLSHSSSFQLLTTPSNKTFNAHTLSHQGGILEGVAQHPFSISAGVELGYKNRYKNIWPYEHARIRLGEGPTQRNGTDYVNASMISFRSDGAPSELEKLGVGKRRYIATQGPLASTFEDFWSVVGQEDVGLIVMITRRHEAGREKCGNYVKNGVYGEMIVCVESDEIVESDDEEREKTGDFFGFGGSKLSNGSDAKPSTYSSLNKSNSAFLTGVVHKTVKLSRASYPNLPPRKIAHIQYRLWPDFDVPPAINEVLELIEHCQKAAKQITEINQRAIKEYCEQTAESQEKIKELVGIGSGPQVVHCSAGVGRTGSFIVLDLMTEVLRAQYCAKNHSEEMTGASHQAASKLERSNHHINYFGCDPADVEKNVDCNQKQKDETLPRFLESELCDNQARVAPIWQLNPVMAVVNEMREQRMSMVANYRQYVFVHEALLSFMLKELKIMTSSELKAGDGTFTSSRSLREAQTSNRLNLAINEQNTQA</sequence>
<evidence type="ECO:0000259" key="3">
    <source>
        <dbReference type="PROSITE" id="PS50055"/>
    </source>
</evidence>
<dbReference type="PROSITE" id="PS50056">
    <property type="entry name" value="TYR_PHOSPHATASE_2"/>
    <property type="match status" value="1"/>
</dbReference>
<dbReference type="Gene3D" id="3.90.190.10">
    <property type="entry name" value="Protein tyrosine phosphatase superfamily"/>
    <property type="match status" value="1"/>
</dbReference>
<keyword evidence="6" id="KW-1185">Reference proteome</keyword>
<dbReference type="Gene3D" id="3.40.250.10">
    <property type="entry name" value="Rhodanese-like domain"/>
    <property type="match status" value="1"/>
</dbReference>
<feature type="region of interest" description="Disordered" evidence="2">
    <location>
        <begin position="323"/>
        <end position="370"/>
    </location>
</feature>
<dbReference type="InterPro" id="IPR016130">
    <property type="entry name" value="Tyr_Pase_AS"/>
</dbReference>
<dbReference type="SMART" id="SM00404">
    <property type="entry name" value="PTPc_motif"/>
    <property type="match status" value="1"/>
</dbReference>
<dbReference type="InterPro" id="IPR003595">
    <property type="entry name" value="Tyr_Pase_cat"/>
</dbReference>
<organism evidence="5 6">
    <name type="scientific">Austropuccinia psidii MF-1</name>
    <dbReference type="NCBI Taxonomy" id="1389203"/>
    <lineage>
        <taxon>Eukaryota</taxon>
        <taxon>Fungi</taxon>
        <taxon>Dikarya</taxon>
        <taxon>Basidiomycota</taxon>
        <taxon>Pucciniomycotina</taxon>
        <taxon>Pucciniomycetes</taxon>
        <taxon>Pucciniales</taxon>
        <taxon>Sphaerophragmiaceae</taxon>
        <taxon>Austropuccinia</taxon>
    </lineage>
</organism>
<evidence type="ECO:0000256" key="2">
    <source>
        <dbReference type="SAM" id="MobiDB-lite"/>
    </source>
</evidence>
<dbReference type="InterPro" id="IPR000242">
    <property type="entry name" value="PTP_cat"/>
</dbReference>
<feature type="region of interest" description="Disordered" evidence="2">
    <location>
        <begin position="1"/>
        <end position="101"/>
    </location>
</feature>
<accession>A0A9Q3GU17</accession>
<dbReference type="PANTHER" id="PTHR19134">
    <property type="entry name" value="RECEPTOR-TYPE TYROSINE-PROTEIN PHOSPHATASE"/>
    <property type="match status" value="1"/>
</dbReference>
<dbReference type="SUPFAM" id="SSF52821">
    <property type="entry name" value="Rhodanese/Cell cycle control phosphatase"/>
    <property type="match status" value="1"/>
</dbReference>
<protein>
    <recommendedName>
        <fullName evidence="7">Protein-tyrosine-phosphatase</fullName>
    </recommendedName>
</protein>
<evidence type="ECO:0000313" key="6">
    <source>
        <dbReference type="Proteomes" id="UP000765509"/>
    </source>
</evidence>
<dbReference type="InterPro" id="IPR036873">
    <property type="entry name" value="Rhodanese-like_dom_sf"/>
</dbReference>
<dbReference type="InterPro" id="IPR000387">
    <property type="entry name" value="Tyr_Pase_dom"/>
</dbReference>
<evidence type="ECO:0008006" key="7">
    <source>
        <dbReference type="Google" id="ProtNLM"/>
    </source>
</evidence>
<dbReference type="EMBL" id="AVOT02005539">
    <property type="protein sequence ID" value="MBW0479322.1"/>
    <property type="molecule type" value="Genomic_DNA"/>
</dbReference>
<feature type="domain" description="Tyrosine-protein phosphatase" evidence="3">
    <location>
        <begin position="568"/>
        <end position="953"/>
    </location>
</feature>
<dbReference type="InterPro" id="IPR029021">
    <property type="entry name" value="Prot-tyrosine_phosphatase-like"/>
</dbReference>
<dbReference type="PANTHER" id="PTHR19134:SF561">
    <property type="entry name" value="PROTEIN TYROSINE PHOSPHATASE 36E, ISOFORM A"/>
    <property type="match status" value="1"/>
</dbReference>
<reference evidence="5" key="1">
    <citation type="submission" date="2021-03" db="EMBL/GenBank/DDBJ databases">
        <title>Draft genome sequence of rust myrtle Austropuccinia psidii MF-1, a brazilian biotype.</title>
        <authorList>
            <person name="Quecine M.C."/>
            <person name="Pachon D.M.R."/>
            <person name="Bonatelli M.L."/>
            <person name="Correr F.H."/>
            <person name="Franceschini L.M."/>
            <person name="Leite T.F."/>
            <person name="Margarido G.R.A."/>
            <person name="Almeida C.A."/>
            <person name="Ferrarezi J.A."/>
            <person name="Labate C.A."/>
        </authorList>
    </citation>
    <scope>NUCLEOTIDE SEQUENCE</scope>
    <source>
        <strain evidence="5">MF-1</strain>
    </source>
</reference>
<evidence type="ECO:0000313" key="5">
    <source>
        <dbReference type="EMBL" id="MBW0479322.1"/>
    </source>
</evidence>
<feature type="compositionally biased region" description="Polar residues" evidence="2">
    <location>
        <begin position="357"/>
        <end position="370"/>
    </location>
</feature>
<dbReference type="PROSITE" id="PS00383">
    <property type="entry name" value="TYR_PHOSPHATASE_1"/>
    <property type="match status" value="1"/>
</dbReference>
<feature type="compositionally biased region" description="Low complexity" evidence="2">
    <location>
        <begin position="1"/>
        <end position="41"/>
    </location>
</feature>
<name>A0A9Q3GU17_9BASI</name>
<feature type="compositionally biased region" description="Low complexity" evidence="2">
    <location>
        <begin position="59"/>
        <end position="87"/>
    </location>
</feature>